<feature type="compositionally biased region" description="Acidic residues" evidence="1">
    <location>
        <begin position="1461"/>
        <end position="1472"/>
    </location>
</feature>
<name>A0A8E2JC88_9PEZI</name>
<reference evidence="3 4" key="1">
    <citation type="journal article" date="2016" name="Nat. Commun.">
        <title>Ectomycorrhizal ecology is imprinted in the genome of the dominant symbiotic fungus Cenococcum geophilum.</title>
        <authorList>
            <consortium name="DOE Joint Genome Institute"/>
            <person name="Peter M."/>
            <person name="Kohler A."/>
            <person name="Ohm R.A."/>
            <person name="Kuo A."/>
            <person name="Krutzmann J."/>
            <person name="Morin E."/>
            <person name="Arend M."/>
            <person name="Barry K.W."/>
            <person name="Binder M."/>
            <person name="Choi C."/>
            <person name="Clum A."/>
            <person name="Copeland A."/>
            <person name="Grisel N."/>
            <person name="Haridas S."/>
            <person name="Kipfer T."/>
            <person name="LaButti K."/>
            <person name="Lindquist E."/>
            <person name="Lipzen A."/>
            <person name="Maire R."/>
            <person name="Meier B."/>
            <person name="Mihaltcheva S."/>
            <person name="Molinier V."/>
            <person name="Murat C."/>
            <person name="Poggeler S."/>
            <person name="Quandt C.A."/>
            <person name="Sperisen C."/>
            <person name="Tritt A."/>
            <person name="Tisserant E."/>
            <person name="Crous P.W."/>
            <person name="Henrissat B."/>
            <person name="Nehls U."/>
            <person name="Egli S."/>
            <person name="Spatafora J.W."/>
            <person name="Grigoriev I.V."/>
            <person name="Martin F.M."/>
        </authorList>
    </citation>
    <scope>NUCLEOTIDE SEQUENCE [LARGE SCALE GENOMIC DNA]</scope>
    <source>
        <strain evidence="3 4">CBS 459.81</strain>
    </source>
</reference>
<feature type="compositionally biased region" description="Low complexity" evidence="1">
    <location>
        <begin position="1238"/>
        <end position="1256"/>
    </location>
</feature>
<feature type="compositionally biased region" description="Low complexity" evidence="1">
    <location>
        <begin position="1528"/>
        <end position="1537"/>
    </location>
</feature>
<protein>
    <recommendedName>
        <fullName evidence="2">PhoD-like phosphatase domain-containing protein</fullName>
    </recommendedName>
</protein>
<dbReference type="OrthoDB" id="9999821at2759"/>
<dbReference type="EMBL" id="KV745153">
    <property type="protein sequence ID" value="OCK77118.1"/>
    <property type="molecule type" value="Genomic_DNA"/>
</dbReference>
<dbReference type="InterPro" id="IPR043904">
    <property type="entry name" value="PhoD_2-like"/>
</dbReference>
<dbReference type="PANTHER" id="PTHR46689:SF1">
    <property type="entry name" value="PHOD-LIKE PHOSPHATASE DOMAIN-CONTAINING PROTEIN"/>
    <property type="match status" value="1"/>
</dbReference>
<feature type="compositionally biased region" description="Basic and acidic residues" evidence="1">
    <location>
        <begin position="360"/>
        <end position="377"/>
    </location>
</feature>
<organism evidence="3 4">
    <name type="scientific">Lepidopterella palustris CBS 459.81</name>
    <dbReference type="NCBI Taxonomy" id="1314670"/>
    <lineage>
        <taxon>Eukaryota</taxon>
        <taxon>Fungi</taxon>
        <taxon>Dikarya</taxon>
        <taxon>Ascomycota</taxon>
        <taxon>Pezizomycotina</taxon>
        <taxon>Dothideomycetes</taxon>
        <taxon>Pleosporomycetidae</taxon>
        <taxon>Mytilinidiales</taxon>
        <taxon>Argynnaceae</taxon>
        <taxon>Lepidopterella</taxon>
    </lineage>
</organism>
<feature type="compositionally biased region" description="Polar residues" evidence="1">
    <location>
        <begin position="264"/>
        <end position="279"/>
    </location>
</feature>
<proteinExistence type="predicted"/>
<feature type="compositionally biased region" description="Pro residues" evidence="1">
    <location>
        <begin position="1538"/>
        <end position="1547"/>
    </location>
</feature>
<feature type="region of interest" description="Disordered" evidence="1">
    <location>
        <begin position="1233"/>
        <end position="1372"/>
    </location>
</feature>
<evidence type="ECO:0000256" key="1">
    <source>
        <dbReference type="SAM" id="MobiDB-lite"/>
    </source>
</evidence>
<feature type="compositionally biased region" description="Low complexity" evidence="1">
    <location>
        <begin position="168"/>
        <end position="183"/>
    </location>
</feature>
<feature type="domain" description="PhoD-like phosphatase" evidence="2">
    <location>
        <begin position="811"/>
        <end position="1071"/>
    </location>
</feature>
<feature type="domain" description="PhoD-like phosphatase" evidence="2">
    <location>
        <begin position="1080"/>
        <end position="1240"/>
    </location>
</feature>
<dbReference type="Gene3D" id="3.60.21.70">
    <property type="entry name" value="PhoD-like phosphatase"/>
    <property type="match status" value="1"/>
</dbReference>
<feature type="region of interest" description="Disordered" evidence="1">
    <location>
        <begin position="402"/>
        <end position="538"/>
    </location>
</feature>
<dbReference type="InterPro" id="IPR038607">
    <property type="entry name" value="PhoD-like_sf"/>
</dbReference>
<feature type="compositionally biased region" description="Gly residues" evidence="1">
    <location>
        <begin position="1432"/>
        <end position="1442"/>
    </location>
</feature>
<accession>A0A8E2JC88</accession>
<dbReference type="InterPro" id="IPR018946">
    <property type="entry name" value="PhoD-like_MPP"/>
</dbReference>
<feature type="compositionally biased region" description="Polar residues" evidence="1">
    <location>
        <begin position="322"/>
        <end position="337"/>
    </location>
</feature>
<feature type="region of interest" description="Disordered" evidence="1">
    <location>
        <begin position="1"/>
        <end position="203"/>
    </location>
</feature>
<feature type="compositionally biased region" description="Polar residues" evidence="1">
    <location>
        <begin position="128"/>
        <end position="142"/>
    </location>
</feature>
<dbReference type="Pfam" id="PF19050">
    <property type="entry name" value="PhoD_2"/>
    <property type="match status" value="2"/>
</dbReference>
<feature type="compositionally biased region" description="Basic residues" evidence="1">
    <location>
        <begin position="521"/>
        <end position="533"/>
    </location>
</feature>
<dbReference type="InterPro" id="IPR029052">
    <property type="entry name" value="Metallo-depent_PP-like"/>
</dbReference>
<feature type="compositionally biased region" description="Polar residues" evidence="1">
    <location>
        <begin position="1"/>
        <end position="22"/>
    </location>
</feature>
<dbReference type="Proteomes" id="UP000250266">
    <property type="component" value="Unassembled WGS sequence"/>
</dbReference>
<gene>
    <name evidence="3" type="ORF">K432DRAFT_304923</name>
</gene>
<feature type="compositionally biased region" description="Basic and acidic residues" evidence="1">
    <location>
        <begin position="1560"/>
        <end position="1573"/>
    </location>
</feature>
<evidence type="ECO:0000313" key="4">
    <source>
        <dbReference type="Proteomes" id="UP000250266"/>
    </source>
</evidence>
<feature type="compositionally biased region" description="Pro residues" evidence="1">
    <location>
        <begin position="95"/>
        <end position="110"/>
    </location>
</feature>
<dbReference type="SUPFAM" id="SSF56300">
    <property type="entry name" value="Metallo-dependent phosphatases"/>
    <property type="match status" value="1"/>
</dbReference>
<feature type="compositionally biased region" description="Low complexity" evidence="1">
    <location>
        <begin position="299"/>
        <end position="309"/>
    </location>
</feature>
<evidence type="ECO:0000259" key="2">
    <source>
        <dbReference type="Pfam" id="PF19050"/>
    </source>
</evidence>
<feature type="compositionally biased region" description="Polar residues" evidence="1">
    <location>
        <begin position="82"/>
        <end position="94"/>
    </location>
</feature>
<keyword evidence="4" id="KW-1185">Reference proteome</keyword>
<feature type="compositionally biased region" description="Polar residues" evidence="1">
    <location>
        <begin position="404"/>
        <end position="419"/>
    </location>
</feature>
<feature type="region of interest" description="Disordered" evidence="1">
    <location>
        <begin position="1417"/>
        <end position="1641"/>
    </location>
</feature>
<evidence type="ECO:0000313" key="3">
    <source>
        <dbReference type="EMBL" id="OCK77118.1"/>
    </source>
</evidence>
<dbReference type="PANTHER" id="PTHR46689">
    <property type="entry name" value="MEMBRANE PROTEIN, PUTATIVE-RELATED"/>
    <property type="match status" value="1"/>
</dbReference>
<dbReference type="CDD" id="cd07389">
    <property type="entry name" value="MPP_PhoD"/>
    <property type="match status" value="1"/>
</dbReference>
<feature type="compositionally biased region" description="Basic and acidic residues" evidence="1">
    <location>
        <begin position="501"/>
        <end position="514"/>
    </location>
</feature>
<feature type="compositionally biased region" description="Polar residues" evidence="1">
    <location>
        <begin position="1326"/>
        <end position="1341"/>
    </location>
</feature>
<dbReference type="GO" id="GO:0016020">
    <property type="term" value="C:membrane"/>
    <property type="evidence" value="ECO:0007669"/>
    <property type="project" value="TreeGrafter"/>
</dbReference>
<feature type="region of interest" description="Disordered" evidence="1">
    <location>
        <begin position="566"/>
        <end position="612"/>
    </location>
</feature>
<sequence length="1641" mass="181397">MDGRRNSGSYSTRQSLPSSQLIPENYQKRSSAKRAPAEPAQPQNESPVIPGYTPSNSSRQYSAAPPTNGVSRSSSHRRRDSQNYSTPNNASSIPQPLPTAPDVPRGPPPISYKDPYAAMGTSARPQEPSRSYSTRSRGQPQRNVHVPSSRPQSDIQVPASRPQDARAGPISPTSPISPVSGSVSRRESAARRGSVPDRSPLQKLEVKLDDISKEERRARIQEAELIAQERAEAERAARRALGAISSQQRNVSGPERTGAAPIRTASTRRNVSMPSQGVPQSRDLDAGVVDLTPPWDPTQPASVQQSQLPQPQPRDRRYDSGVATSGSQRQKPRTSYFNGPENLTVDSKGPDPVGVSRGGSFRDRSGAPRVSMDDSAQRGHRRDRSNAAAGGAATAGLGLYGMNEVSNGQRQPSSGNVSRYDSKRLSKELPPTPKEPTSSRDSRGIMAAQRQMEQERVGQTQGKRAADKYQQPDPVPAEAVRNPPSVPKSEVLPPATTGQTGRDRVRFGNVKPEDIAEQSRGSHHHLSNVLHRHHEPERRYQAPKMLDEWKQGTTATLLADDMDLEAPEGSTEAQKQAWWEKSSSQRKRSGAYPETTHDGAYDEPAGPTSFNPPLYLHCGPLLRYTGMRRDRNRIGRDREIWRGSVMIVTVDAQSSYQSPPSLRLFKQPMDLLPPPPAELDVESGQQLDPEYVDPLAGQIKVSRSGKTLYVKAVEELEVETDLSMIEDDNGLFEESETTAYVNGTGATQVKSKRIRARDGERLGKVREAPAVRLHAERGVTFWRFNLEVELGSQQTRIAYRINRGPAIGFWVPGQGETMNMMFHSCNGFSQSVDPKQFCGPDPMWRDVLNNHQTRPFHVMIGGGDQIYNDAVMLKTKHFQHWTNSKNAIYKHSAPFSAEMQNELEDFYLNRYAMWFSQGLFGMAVSQIPMVNIWDDHDIIDGFGSYPHHFMSTPVFTGLGAVAFKYYMLFQHQSVVDETAKTEPSWLLGAMPGPYIKELSRSLFMFLGRNVAFLGLDCRTERQRDEILSEETYKIALRRCEQEIIKGETKHLIVLLGVPIAYPRLNFLENILTSRLMDPIKALGRTGMLGGFVNKFDGGVEILDDLDDHWTAKHHKAERNWFIEALQQLAANKSVRITILGGDVHLAAVGQFYSNKRLNIPKDRDYRYMPNIISSAIVNTPPPDMMADIINKRNKVHHLNADTDEDMIVMFTHDVDGKPRNNKHLLPRRNWCSLREYHPGTTPPASRSPSPSPSRGPKLTRTLSDYTPGNLVRRLSRSGPPPPAYYNNPAYASAEETGGRRRNSLSRLPRANSADAIPQQPPGSAYSGRNSMSGARRTSMSVDPSDPSNPPRPNPFHRRPTLTTSKSASKARDTGYVNLEHGLDVVLNVEVSQKDPAGITTPYRLLIPALDYRAEVEEDEGVSREKRKSKAGGLFGSLKLGGGRGKKDKGAGENGYSHDGSGSEDEDEEEEDGDYHVPPRSAGAGLGAGIAAGKAPAQHGMPYGGDAFAAPPLPPPPKHPASYRKSVGSPPSQAQVSRPQPPQPPQTQPQPHRRSMGGILNKERDSQFERDAHVHAHTPRASTSGHGNGQGAYTNHGGRSQYLGSGRYGDDEHDDEYDEYSDRTVTPPPLEGKKKARWKIWR</sequence>
<feature type="region of interest" description="Disordered" evidence="1">
    <location>
        <begin position="230"/>
        <end position="390"/>
    </location>
</feature>